<gene>
    <name evidence="6" type="ORF">SNEC2469_LOCUS21025</name>
</gene>
<evidence type="ECO:0000259" key="5">
    <source>
        <dbReference type="Pfam" id="PF05726"/>
    </source>
</evidence>
<keyword evidence="7" id="KW-1185">Reference proteome</keyword>
<dbReference type="PIRSF" id="PIRSF006232">
    <property type="entry name" value="Pirin"/>
    <property type="match status" value="1"/>
</dbReference>
<dbReference type="SUPFAM" id="SSF51182">
    <property type="entry name" value="RmlC-like cupins"/>
    <property type="match status" value="1"/>
</dbReference>
<sequence length="295" mass="31925">MAQTNGEDWRELEIVARARDLGDGFRVRRVLPYAKRRLVGPFVFFDEMGPVDLAPGRGLDVRPHPHIGLATVTYLFSGEILHRDSLGSQQPIRPGAVNWMTAGRGIVHSERTPPAARRSGQRLHGLQTWVALPLADERCPPAFAHHPAETLPELRGEGLRLRVVAGRAFGLVSPVEVFSQTLYAVVELAPGARLEVPAEHAERAVYPVSGVLEIAGTPCPAGALQVLRPGGAVTLHALEATTAVLVGGAPLEGGRHIWWNFVASDPAVIERAKADWRAGRFDPVPGDPEFIPLPE</sequence>
<evidence type="ECO:0000259" key="4">
    <source>
        <dbReference type="Pfam" id="PF02678"/>
    </source>
</evidence>
<organism evidence="6 7">
    <name type="scientific">Symbiodinium necroappetens</name>
    <dbReference type="NCBI Taxonomy" id="1628268"/>
    <lineage>
        <taxon>Eukaryota</taxon>
        <taxon>Sar</taxon>
        <taxon>Alveolata</taxon>
        <taxon>Dinophyceae</taxon>
        <taxon>Suessiales</taxon>
        <taxon>Symbiodiniaceae</taxon>
        <taxon>Symbiodinium</taxon>
    </lineage>
</organism>
<dbReference type="Pfam" id="PF02678">
    <property type="entry name" value="Pirin"/>
    <property type="match status" value="1"/>
</dbReference>
<dbReference type="Proteomes" id="UP000601435">
    <property type="component" value="Unassembled WGS sequence"/>
</dbReference>
<comment type="similarity">
    <text evidence="1 3">Belongs to the pirin family.</text>
</comment>
<accession>A0A812XJJ0</accession>
<dbReference type="InterPro" id="IPR003829">
    <property type="entry name" value="Pirin_N_dom"/>
</dbReference>
<evidence type="ECO:0000256" key="1">
    <source>
        <dbReference type="ARBA" id="ARBA00008416"/>
    </source>
</evidence>
<dbReference type="PANTHER" id="PTHR13903:SF8">
    <property type="entry name" value="PIRIN"/>
    <property type="match status" value="1"/>
</dbReference>
<keyword evidence="2" id="KW-0479">Metal-binding</keyword>
<evidence type="ECO:0000256" key="3">
    <source>
        <dbReference type="RuleBase" id="RU003457"/>
    </source>
</evidence>
<dbReference type="Pfam" id="PF05726">
    <property type="entry name" value="Pirin_C"/>
    <property type="match status" value="1"/>
</dbReference>
<feature type="binding site" evidence="2">
    <location>
        <position position="64"/>
    </location>
    <ligand>
        <name>Fe cation</name>
        <dbReference type="ChEBI" id="CHEBI:24875"/>
    </ligand>
</feature>
<comment type="cofactor">
    <cofactor evidence="2">
        <name>Fe cation</name>
        <dbReference type="ChEBI" id="CHEBI:24875"/>
    </cofactor>
    <text evidence="2">Binds 1 Fe cation per subunit.</text>
</comment>
<dbReference type="CDD" id="cd02909">
    <property type="entry name" value="cupin_pirin_N"/>
    <property type="match status" value="1"/>
</dbReference>
<dbReference type="InterPro" id="IPR014710">
    <property type="entry name" value="RmlC-like_jellyroll"/>
</dbReference>
<dbReference type="AlphaFoldDB" id="A0A812XJJ0"/>
<name>A0A812XJJ0_9DINO</name>
<dbReference type="Gene3D" id="2.60.120.10">
    <property type="entry name" value="Jelly Rolls"/>
    <property type="match status" value="2"/>
</dbReference>
<keyword evidence="2" id="KW-0408">Iron</keyword>
<protein>
    <recommendedName>
        <fullName evidence="8">Pirin-like protein</fullName>
    </recommendedName>
</protein>
<evidence type="ECO:0000313" key="6">
    <source>
        <dbReference type="EMBL" id="CAE7727793.1"/>
    </source>
</evidence>
<dbReference type="GO" id="GO:0046872">
    <property type="term" value="F:metal ion binding"/>
    <property type="evidence" value="ECO:0007669"/>
    <property type="project" value="UniProtKB-KW"/>
</dbReference>
<evidence type="ECO:0008006" key="8">
    <source>
        <dbReference type="Google" id="ProtNLM"/>
    </source>
</evidence>
<reference evidence="6" key="1">
    <citation type="submission" date="2021-02" db="EMBL/GenBank/DDBJ databases">
        <authorList>
            <person name="Dougan E. K."/>
            <person name="Rhodes N."/>
            <person name="Thang M."/>
            <person name="Chan C."/>
        </authorList>
    </citation>
    <scope>NUCLEOTIDE SEQUENCE</scope>
</reference>
<dbReference type="EMBL" id="CAJNJA010037013">
    <property type="protein sequence ID" value="CAE7727793.1"/>
    <property type="molecule type" value="Genomic_DNA"/>
</dbReference>
<dbReference type="InterPro" id="IPR008778">
    <property type="entry name" value="Pirin_C_dom"/>
</dbReference>
<dbReference type="OrthoDB" id="198735at2759"/>
<dbReference type="InterPro" id="IPR011051">
    <property type="entry name" value="RmlC_Cupin_sf"/>
</dbReference>
<proteinExistence type="inferred from homology"/>
<comment type="caution">
    <text evidence="6">The sequence shown here is derived from an EMBL/GenBank/DDBJ whole genome shotgun (WGS) entry which is preliminary data.</text>
</comment>
<evidence type="ECO:0000256" key="2">
    <source>
        <dbReference type="PIRSR" id="PIRSR006232-1"/>
    </source>
</evidence>
<feature type="binding site" evidence="2">
    <location>
        <position position="66"/>
    </location>
    <ligand>
        <name>Fe cation</name>
        <dbReference type="ChEBI" id="CHEBI:24875"/>
    </ligand>
</feature>
<dbReference type="PANTHER" id="PTHR13903">
    <property type="entry name" value="PIRIN-RELATED"/>
    <property type="match status" value="1"/>
</dbReference>
<feature type="binding site" evidence="2">
    <location>
        <position position="110"/>
    </location>
    <ligand>
        <name>Fe cation</name>
        <dbReference type="ChEBI" id="CHEBI:24875"/>
    </ligand>
</feature>
<feature type="domain" description="Pirin N-terminal" evidence="4">
    <location>
        <begin position="25"/>
        <end position="130"/>
    </location>
</feature>
<dbReference type="InterPro" id="IPR012093">
    <property type="entry name" value="Pirin"/>
</dbReference>
<feature type="domain" description="Pirin C-terminal" evidence="5">
    <location>
        <begin position="183"/>
        <end position="282"/>
    </location>
</feature>
<feature type="binding site" evidence="2">
    <location>
        <position position="108"/>
    </location>
    <ligand>
        <name>Fe cation</name>
        <dbReference type="ChEBI" id="CHEBI:24875"/>
    </ligand>
</feature>
<evidence type="ECO:0000313" key="7">
    <source>
        <dbReference type="Proteomes" id="UP000601435"/>
    </source>
</evidence>